<evidence type="ECO:0000256" key="1">
    <source>
        <dbReference type="ARBA" id="ARBA00004496"/>
    </source>
</evidence>
<evidence type="ECO:0000256" key="7">
    <source>
        <dbReference type="SAM" id="MobiDB-lite"/>
    </source>
</evidence>
<protein>
    <recommendedName>
        <fullName evidence="8">SAP domain-containing protein</fullName>
    </recommendedName>
</protein>
<dbReference type="Gene3D" id="1.10.720.30">
    <property type="entry name" value="SAP domain"/>
    <property type="match status" value="1"/>
</dbReference>
<accession>B8CC50</accession>
<keyword evidence="2" id="KW-0963">Cytoplasm</keyword>
<evidence type="ECO:0000259" key="8">
    <source>
        <dbReference type="PROSITE" id="PS50800"/>
    </source>
</evidence>
<dbReference type="PANTHER" id="PTHR47969:SF15">
    <property type="entry name" value="CHROMOSOME-ASSOCIATED KINESIN KIF4A-RELATED"/>
    <property type="match status" value="1"/>
</dbReference>
<dbReference type="GO" id="GO:0007018">
    <property type="term" value="P:microtubule-based movement"/>
    <property type="evidence" value="ECO:0007669"/>
    <property type="project" value="InterPro"/>
</dbReference>
<evidence type="ECO:0000313" key="9">
    <source>
        <dbReference type="EMBL" id="EED88894.1"/>
    </source>
</evidence>
<proteinExistence type="predicted"/>
<organism evidence="9 10">
    <name type="scientific">Thalassiosira pseudonana</name>
    <name type="common">Marine diatom</name>
    <name type="synonym">Cyclotella nana</name>
    <dbReference type="NCBI Taxonomy" id="35128"/>
    <lineage>
        <taxon>Eukaryota</taxon>
        <taxon>Sar</taxon>
        <taxon>Stramenopiles</taxon>
        <taxon>Ochrophyta</taxon>
        <taxon>Bacillariophyta</taxon>
        <taxon>Coscinodiscophyceae</taxon>
        <taxon>Thalassiosirophycidae</taxon>
        <taxon>Thalassiosirales</taxon>
        <taxon>Thalassiosiraceae</taxon>
        <taxon>Thalassiosira</taxon>
    </lineage>
</organism>
<dbReference type="RefSeq" id="XP_002293885.1">
    <property type="nucleotide sequence ID" value="XM_002293849.1"/>
</dbReference>
<dbReference type="GO" id="GO:0051231">
    <property type="term" value="P:spindle elongation"/>
    <property type="evidence" value="ECO:0000318"/>
    <property type="project" value="GO_Central"/>
</dbReference>
<dbReference type="GO" id="GO:0005524">
    <property type="term" value="F:ATP binding"/>
    <property type="evidence" value="ECO:0007669"/>
    <property type="project" value="UniProtKB-KW"/>
</dbReference>
<dbReference type="Proteomes" id="UP000001449">
    <property type="component" value="Chromosome 14"/>
</dbReference>
<evidence type="ECO:0000256" key="4">
    <source>
        <dbReference type="ARBA" id="ARBA00022840"/>
    </source>
</evidence>
<feature type="coiled-coil region" evidence="6">
    <location>
        <begin position="420"/>
        <end position="470"/>
    </location>
</feature>
<comment type="subcellular location">
    <subcellularLocation>
        <location evidence="1">Cytoplasm</location>
    </subcellularLocation>
</comment>
<dbReference type="EMBL" id="CM000649">
    <property type="protein sequence ID" value="EED88894.1"/>
    <property type="molecule type" value="Genomic_DNA"/>
</dbReference>
<dbReference type="SMART" id="SM00513">
    <property type="entry name" value="SAP"/>
    <property type="match status" value="1"/>
</dbReference>
<dbReference type="PANTHER" id="PTHR47969">
    <property type="entry name" value="CHROMOSOME-ASSOCIATED KINESIN KIF4A-RELATED"/>
    <property type="match status" value="1"/>
</dbReference>
<keyword evidence="4" id="KW-0067">ATP-binding</keyword>
<evidence type="ECO:0000256" key="6">
    <source>
        <dbReference type="SAM" id="Coils"/>
    </source>
</evidence>
<dbReference type="GO" id="GO:0005875">
    <property type="term" value="C:microtubule associated complex"/>
    <property type="evidence" value="ECO:0000318"/>
    <property type="project" value="GO_Central"/>
</dbReference>
<keyword evidence="5 6" id="KW-0175">Coiled coil</keyword>
<feature type="domain" description="SAP" evidence="8">
    <location>
        <begin position="711"/>
        <end position="745"/>
    </location>
</feature>
<evidence type="ECO:0000256" key="5">
    <source>
        <dbReference type="ARBA" id="ARBA00023054"/>
    </source>
</evidence>
<dbReference type="Pfam" id="PF02037">
    <property type="entry name" value="SAP"/>
    <property type="match status" value="1"/>
</dbReference>
<dbReference type="HOGENOM" id="CLU_308499_0_0_1"/>
<dbReference type="InterPro" id="IPR027640">
    <property type="entry name" value="Kinesin-like_fam"/>
</dbReference>
<dbReference type="STRING" id="35128.B8CC50"/>
<reference evidence="9 10" key="2">
    <citation type="journal article" date="2008" name="Nature">
        <title>The Phaeodactylum genome reveals the evolutionary history of diatom genomes.</title>
        <authorList>
            <person name="Bowler C."/>
            <person name="Allen A.E."/>
            <person name="Badger J.H."/>
            <person name="Grimwood J."/>
            <person name="Jabbari K."/>
            <person name="Kuo A."/>
            <person name="Maheswari U."/>
            <person name="Martens C."/>
            <person name="Maumus F."/>
            <person name="Otillar R.P."/>
            <person name="Rayko E."/>
            <person name="Salamov A."/>
            <person name="Vandepoele K."/>
            <person name="Beszteri B."/>
            <person name="Gruber A."/>
            <person name="Heijde M."/>
            <person name="Katinka M."/>
            <person name="Mock T."/>
            <person name="Valentin K."/>
            <person name="Verret F."/>
            <person name="Berges J.A."/>
            <person name="Brownlee C."/>
            <person name="Cadoret J.P."/>
            <person name="Chiovitti A."/>
            <person name="Choi C.J."/>
            <person name="Coesel S."/>
            <person name="De Martino A."/>
            <person name="Detter J.C."/>
            <person name="Durkin C."/>
            <person name="Falciatore A."/>
            <person name="Fournet J."/>
            <person name="Haruta M."/>
            <person name="Huysman M.J."/>
            <person name="Jenkins B.D."/>
            <person name="Jiroutova K."/>
            <person name="Jorgensen R.E."/>
            <person name="Joubert Y."/>
            <person name="Kaplan A."/>
            <person name="Kroger N."/>
            <person name="Kroth P.G."/>
            <person name="La Roche J."/>
            <person name="Lindquist E."/>
            <person name="Lommer M."/>
            <person name="Martin-Jezequel V."/>
            <person name="Lopez P.J."/>
            <person name="Lucas S."/>
            <person name="Mangogna M."/>
            <person name="McGinnis K."/>
            <person name="Medlin L.K."/>
            <person name="Montsant A."/>
            <person name="Oudot-Le Secq M.P."/>
            <person name="Napoli C."/>
            <person name="Obornik M."/>
            <person name="Parker M.S."/>
            <person name="Petit J.L."/>
            <person name="Porcel B.M."/>
            <person name="Poulsen N."/>
            <person name="Robison M."/>
            <person name="Rychlewski L."/>
            <person name="Rynearson T.A."/>
            <person name="Schmutz J."/>
            <person name="Shapiro H."/>
            <person name="Siaut M."/>
            <person name="Stanley M."/>
            <person name="Sussman M.R."/>
            <person name="Taylor A.R."/>
            <person name="Vardi A."/>
            <person name="von Dassow P."/>
            <person name="Vyverman W."/>
            <person name="Willis A."/>
            <person name="Wyrwicz L.S."/>
            <person name="Rokhsar D.S."/>
            <person name="Weissenbach J."/>
            <person name="Armbrust E.V."/>
            <person name="Green B.R."/>
            <person name="Van de Peer Y."/>
            <person name="Grigoriev I.V."/>
        </authorList>
    </citation>
    <scope>NUCLEOTIDE SEQUENCE [LARGE SCALE GENOMIC DNA]</scope>
    <source>
        <strain evidence="9 10">CCMP1335</strain>
    </source>
</reference>
<dbReference type="GO" id="GO:0007052">
    <property type="term" value="P:mitotic spindle organization"/>
    <property type="evidence" value="ECO:0000318"/>
    <property type="project" value="GO_Central"/>
</dbReference>
<evidence type="ECO:0000256" key="3">
    <source>
        <dbReference type="ARBA" id="ARBA00022741"/>
    </source>
</evidence>
<dbReference type="SUPFAM" id="SSF68906">
    <property type="entry name" value="SAP domain"/>
    <property type="match status" value="1"/>
</dbReference>
<dbReference type="Pfam" id="PF25764">
    <property type="entry name" value="KIF21A_4th"/>
    <property type="match status" value="1"/>
</dbReference>
<evidence type="ECO:0000256" key="2">
    <source>
        <dbReference type="ARBA" id="ARBA00022490"/>
    </source>
</evidence>
<gene>
    <name evidence="9" type="ORF">THAPSDRAFT_269735</name>
</gene>
<dbReference type="KEGG" id="tps:THAPSDRAFT_269735"/>
<dbReference type="GO" id="GO:0003777">
    <property type="term" value="F:microtubule motor activity"/>
    <property type="evidence" value="ECO:0000318"/>
    <property type="project" value="GO_Central"/>
</dbReference>
<dbReference type="InParanoid" id="B8CC50"/>
<evidence type="ECO:0000313" key="10">
    <source>
        <dbReference type="Proteomes" id="UP000001449"/>
    </source>
</evidence>
<dbReference type="eggNOG" id="KOG0244">
    <property type="taxonomic scope" value="Eukaryota"/>
</dbReference>
<feature type="region of interest" description="Disordered" evidence="7">
    <location>
        <begin position="220"/>
        <end position="251"/>
    </location>
</feature>
<keyword evidence="3" id="KW-0547">Nucleotide-binding</keyword>
<dbReference type="InterPro" id="IPR003034">
    <property type="entry name" value="SAP_dom"/>
</dbReference>
<dbReference type="PROSITE" id="PS50800">
    <property type="entry name" value="SAP"/>
    <property type="match status" value="1"/>
</dbReference>
<dbReference type="PaxDb" id="35128-Thaps269735"/>
<sequence>MESMIQSSNGNTMLLQHGGGMVGVRGLRGVENGAMVAKLQAQCYSLLAENDTLKERAKSHSNEVLEASLRADKWQAKSEHVIQIAKEHGVELPENPHGDGEGIVIQLRNELAECKSELLDARTEAAVARATAGAFMNGKEFTSVDDIVSSSAIESMTDEEGDDQNDHLTTELSAVDGIIEQKEAMVLQMNRERVCRDNFQVHLENSLQLLQEEVETLTSERDQLVVQMSNPDETDNNNRRKRKTADNPQTKRLREQISRLEDRINDLNSKAREHTRSLKLKEEAEKKCAKLTAEIAQDKKRRADLQKKLKETSVEMRAEKKAAKQNASRLMKDSAKLKIELGKMKNVAEKQAAVLKRKIDEAAAKERARVEFEKKHKSADHMRHASSAATKDIEIKESRKNELDTWIDKEVNFTLIKFQIEEQKRQLESVMSDRRKLIKNNSDTVDVLELEQIDSDCQSLKDTIHDLEATAKKAFPTFDSSNLTWRFLDSDAFKSLSKYDAKYALSYVFDMYSSVKQELDTVSSEQVLAIKSAVHSAVAKEKQLHELELVKLKREYGETTLDLLQSTADAVSFKLKTEMNSDDPAVKAQWESILQPLLRKCSSAGQTLKSDLQKIEEMQGTIDDLTQGMSFVPMTARKKKRQMVYEAESDVEEDVDVSFNYDTSSDYEPTPTPAKKAGGRRRVVARKPQPVESPLFGESIADVDVPDDKQIESMTCNDLKDICKKNRLPVTGKKSDLQDRIKEMKQKRAAKSTCKKVIFEEDRGDVQDIAVDRNAEPSYAKPANKQLWQDTEDAPAPEKEKPAPNAFFQNLLKAPPAKKRDATASIKSKRARSVASSIAMRSPKRKRSQDDTDDDAKTLGVTPSKRHRPVAFLTSSPRMAGMDLSPTPSKRARMPLANHNNRAPVMFKHTISTAKKRLDVSDEANPSTLTFSTKKRTQKSMNDAVSRLLDSIDGDSL</sequence>
<dbReference type="GO" id="GO:0005737">
    <property type="term" value="C:cytoplasm"/>
    <property type="evidence" value="ECO:0007669"/>
    <property type="project" value="UniProtKB-SubCell"/>
</dbReference>
<feature type="region of interest" description="Disordered" evidence="7">
    <location>
        <begin position="769"/>
        <end position="867"/>
    </location>
</feature>
<name>B8CC50_THAPS</name>
<dbReference type="GeneID" id="7450846"/>
<feature type="region of interest" description="Disordered" evidence="7">
    <location>
        <begin position="660"/>
        <end position="680"/>
    </location>
</feature>
<keyword evidence="10" id="KW-1185">Reference proteome</keyword>
<dbReference type="InterPro" id="IPR036361">
    <property type="entry name" value="SAP_dom_sf"/>
</dbReference>
<dbReference type="AlphaFoldDB" id="B8CC50"/>
<reference evidence="9 10" key="1">
    <citation type="journal article" date="2004" name="Science">
        <title>The genome of the diatom Thalassiosira pseudonana: ecology, evolution, and metabolism.</title>
        <authorList>
            <person name="Armbrust E.V."/>
            <person name="Berges J.A."/>
            <person name="Bowler C."/>
            <person name="Green B.R."/>
            <person name="Martinez D."/>
            <person name="Putnam N.H."/>
            <person name="Zhou S."/>
            <person name="Allen A.E."/>
            <person name="Apt K.E."/>
            <person name="Bechner M."/>
            <person name="Brzezinski M.A."/>
            <person name="Chaal B.K."/>
            <person name="Chiovitti A."/>
            <person name="Davis A.K."/>
            <person name="Demarest M.S."/>
            <person name="Detter J.C."/>
            <person name="Glavina T."/>
            <person name="Goodstein D."/>
            <person name="Hadi M.Z."/>
            <person name="Hellsten U."/>
            <person name="Hildebrand M."/>
            <person name="Jenkins B.D."/>
            <person name="Jurka J."/>
            <person name="Kapitonov V.V."/>
            <person name="Kroger N."/>
            <person name="Lau W.W."/>
            <person name="Lane T.W."/>
            <person name="Larimer F.W."/>
            <person name="Lippmeier J.C."/>
            <person name="Lucas S."/>
            <person name="Medina M."/>
            <person name="Montsant A."/>
            <person name="Obornik M."/>
            <person name="Parker M.S."/>
            <person name="Palenik B."/>
            <person name="Pazour G.J."/>
            <person name="Richardson P.M."/>
            <person name="Rynearson T.A."/>
            <person name="Saito M.A."/>
            <person name="Schwartz D.C."/>
            <person name="Thamatrakoln K."/>
            <person name="Valentin K."/>
            <person name="Vardi A."/>
            <person name="Wilkerson F.P."/>
            <person name="Rokhsar D.S."/>
        </authorList>
    </citation>
    <scope>NUCLEOTIDE SEQUENCE [LARGE SCALE GENOMIC DNA]</scope>
    <source>
        <strain evidence="9 10">CCMP1335</strain>
    </source>
</reference>